<sequence length="629" mass="73278">MLKKRQNNIIDILNDKAEWITGKALAQMLNVSDRTIRSDIESINMEYQREIIISNKRLGYKLDEQAISEMELETHNIIPQTPQERCIWIIKELLFNSRELNLYDLENRVFISGYSIENDLGRIKKMIKDYHLNLKRSKNFVELIGEENEKRKLYRKLLTDEVQGNFTNLNILANLFSDFDFLKISDIFTETCYEYDYQIKESLFPIVMIHAGVAIERIISGNYAENIELPNESFTETLEYQLSQDFFARVEQGCQIHSVENEIIKFAILLCSSNSQQDFTQKKEIREIVVAVLTKINDNFDINFSDDEALVSGLGNHISSLIERQKTNTSMSNVYLREIKRKYPLVFEMAVHAGEVLSERLGKKVSENELSFIALHLGAAYDRVNSPSKYRAVVIIPNNQMLSKPFIDKINSRFEDRMTIVFNYKIFDERQVRAISPDLIISTVSLKHQIKIPTLQLSLLFDYEDESKIFQLLNQLDKERYHEKFQKMMEHLIQKKLFYRKDHVADGEEAIEYLCNELIKEGLADEDYKANVIKRERISATSFVQGFAVPHAIEISTSESCIATLTLDKPVQWGNFEVRLVILLAIRGEDNQLMSIFFDWLSNLVMDPQKLSALLKARDQKDFIENILE</sequence>
<dbReference type="Pfam" id="PF05043">
    <property type="entry name" value="Mga"/>
    <property type="match status" value="1"/>
</dbReference>
<name>A0AB34S830_STRGN</name>
<dbReference type="PANTHER" id="PTHR30185">
    <property type="entry name" value="CRYPTIC BETA-GLUCOSIDE BGL OPERON ANTITERMINATOR"/>
    <property type="match status" value="1"/>
</dbReference>
<dbReference type="Gene3D" id="3.40.930.10">
    <property type="entry name" value="Mannitol-specific EII, Chain A"/>
    <property type="match status" value="1"/>
</dbReference>
<evidence type="ECO:0000256" key="2">
    <source>
        <dbReference type="ARBA" id="ARBA00023015"/>
    </source>
</evidence>
<keyword evidence="3" id="KW-0010">Activator</keyword>
<dbReference type="CDD" id="cd00211">
    <property type="entry name" value="PTS_IIA_fru"/>
    <property type="match status" value="1"/>
</dbReference>
<keyword evidence="1" id="KW-0677">Repeat</keyword>
<dbReference type="Pfam" id="PF08279">
    <property type="entry name" value="HTH_11"/>
    <property type="match status" value="1"/>
</dbReference>
<evidence type="ECO:0000313" key="7">
    <source>
        <dbReference type="EMBL" id="KJQ63117.1"/>
    </source>
</evidence>
<dbReference type="Proteomes" id="UP000033375">
    <property type="component" value="Unassembled WGS sequence"/>
</dbReference>
<dbReference type="PROSITE" id="PS51372">
    <property type="entry name" value="PRD_2"/>
    <property type="match status" value="2"/>
</dbReference>
<dbReference type="Gene3D" id="1.10.10.10">
    <property type="entry name" value="Winged helix-like DNA-binding domain superfamily/Winged helix DNA-binding domain"/>
    <property type="match status" value="1"/>
</dbReference>
<accession>A0AB34S830</accession>
<comment type="caution">
    <text evidence="7">The sequence shown here is derived from an EMBL/GenBank/DDBJ whole genome shotgun (WGS) entry which is preliminary data.</text>
</comment>
<dbReference type="AlphaFoldDB" id="A0AB34S830"/>
<protein>
    <submittedName>
        <fullName evidence="7">BigG family transcription antiterminator</fullName>
    </submittedName>
</protein>
<evidence type="ECO:0000256" key="3">
    <source>
        <dbReference type="ARBA" id="ARBA00023159"/>
    </source>
</evidence>
<dbReference type="InterPro" id="IPR036390">
    <property type="entry name" value="WH_DNA-bd_sf"/>
</dbReference>
<dbReference type="RefSeq" id="WP_012130705.1">
    <property type="nucleotide sequence ID" value="NZ_CABEIB010000003.1"/>
</dbReference>
<dbReference type="PANTHER" id="PTHR30185:SF13">
    <property type="entry name" value="LICABCH OPERON REGULATOR-RELATED"/>
    <property type="match status" value="1"/>
</dbReference>
<dbReference type="InterPro" id="IPR007737">
    <property type="entry name" value="Mga_HTH"/>
</dbReference>
<dbReference type="Pfam" id="PF00359">
    <property type="entry name" value="PTS_EIIA_2"/>
    <property type="match status" value="1"/>
</dbReference>
<dbReference type="SUPFAM" id="SSF55804">
    <property type="entry name" value="Phoshotransferase/anion transport protein"/>
    <property type="match status" value="1"/>
</dbReference>
<keyword evidence="2" id="KW-0805">Transcription regulation</keyword>
<keyword evidence="4" id="KW-0804">Transcription</keyword>
<reference evidence="7 8" key="1">
    <citation type="submission" date="2015-02" db="EMBL/GenBank/DDBJ databases">
        <title>Evolution of amylase-binding proteins of oral streptococcal species.</title>
        <authorList>
            <person name="Haase E.M."/>
        </authorList>
    </citation>
    <scope>NUCLEOTIDE SEQUENCE [LARGE SCALE GENOMIC DNA]</scope>
    <source>
        <strain evidence="8">UB10712</strain>
    </source>
</reference>
<evidence type="ECO:0000313" key="8">
    <source>
        <dbReference type="Proteomes" id="UP000033375"/>
    </source>
</evidence>
<proteinExistence type="predicted"/>
<dbReference type="EMBL" id="JYGN01000007">
    <property type="protein sequence ID" value="KJQ63117.1"/>
    <property type="molecule type" value="Genomic_DNA"/>
</dbReference>
<dbReference type="InterPro" id="IPR013196">
    <property type="entry name" value="HTH_11"/>
</dbReference>
<evidence type="ECO:0000256" key="4">
    <source>
        <dbReference type="ARBA" id="ARBA00023163"/>
    </source>
</evidence>
<feature type="domain" description="PTS EIIA type-2" evidence="5">
    <location>
        <begin position="491"/>
        <end position="629"/>
    </location>
</feature>
<dbReference type="InterPro" id="IPR011608">
    <property type="entry name" value="PRD"/>
</dbReference>
<gene>
    <name evidence="7" type="primary">bglG</name>
    <name evidence="7" type="ORF">TZ88_01643</name>
</gene>
<dbReference type="Pfam" id="PF00874">
    <property type="entry name" value="PRD"/>
    <property type="match status" value="2"/>
</dbReference>
<dbReference type="InterPro" id="IPR036388">
    <property type="entry name" value="WH-like_DNA-bd_sf"/>
</dbReference>
<dbReference type="SUPFAM" id="SSF46785">
    <property type="entry name" value="Winged helix' DNA-binding domain"/>
    <property type="match status" value="1"/>
</dbReference>
<evidence type="ECO:0000259" key="6">
    <source>
        <dbReference type="PROSITE" id="PS51372"/>
    </source>
</evidence>
<evidence type="ECO:0000259" key="5">
    <source>
        <dbReference type="PROSITE" id="PS51094"/>
    </source>
</evidence>
<dbReference type="Gene3D" id="1.10.1790.10">
    <property type="entry name" value="PRD domain"/>
    <property type="match status" value="2"/>
</dbReference>
<dbReference type="InterPro" id="IPR050661">
    <property type="entry name" value="BglG_antiterminators"/>
</dbReference>
<feature type="domain" description="PRD" evidence="6">
    <location>
        <begin position="280"/>
        <end position="387"/>
    </location>
</feature>
<dbReference type="SUPFAM" id="SSF63520">
    <property type="entry name" value="PTS-regulatory domain, PRD"/>
    <property type="match status" value="2"/>
</dbReference>
<evidence type="ECO:0000256" key="1">
    <source>
        <dbReference type="ARBA" id="ARBA00022737"/>
    </source>
</evidence>
<dbReference type="InterPro" id="IPR016152">
    <property type="entry name" value="PTrfase/Anion_transptr"/>
</dbReference>
<dbReference type="InterPro" id="IPR036634">
    <property type="entry name" value="PRD_sf"/>
</dbReference>
<feature type="domain" description="PRD" evidence="6">
    <location>
        <begin position="175"/>
        <end position="279"/>
    </location>
</feature>
<dbReference type="GO" id="GO:0006355">
    <property type="term" value="P:regulation of DNA-templated transcription"/>
    <property type="evidence" value="ECO:0007669"/>
    <property type="project" value="InterPro"/>
</dbReference>
<organism evidence="7 8">
    <name type="scientific">Streptococcus gordonii</name>
    <dbReference type="NCBI Taxonomy" id="1302"/>
    <lineage>
        <taxon>Bacteria</taxon>
        <taxon>Bacillati</taxon>
        <taxon>Bacillota</taxon>
        <taxon>Bacilli</taxon>
        <taxon>Lactobacillales</taxon>
        <taxon>Streptococcaceae</taxon>
        <taxon>Streptococcus</taxon>
    </lineage>
</organism>
<dbReference type="InterPro" id="IPR002178">
    <property type="entry name" value="PTS_EIIA_type-2_dom"/>
</dbReference>
<dbReference type="PROSITE" id="PS51094">
    <property type="entry name" value="PTS_EIIA_TYPE_2"/>
    <property type="match status" value="1"/>
</dbReference>